<evidence type="ECO:0000313" key="3">
    <source>
        <dbReference type="Proteomes" id="UP000030143"/>
    </source>
</evidence>
<proteinExistence type="predicted"/>
<dbReference type="AlphaFoldDB" id="A0A0A2IT87"/>
<keyword evidence="3" id="KW-1185">Reference proteome</keyword>
<evidence type="ECO:0000313" key="2">
    <source>
        <dbReference type="EMBL" id="KGO58138.1"/>
    </source>
</evidence>
<dbReference type="GeneID" id="27679339"/>
<protein>
    <submittedName>
        <fullName evidence="2">Uncharacterized protein</fullName>
    </submittedName>
</protein>
<feature type="compositionally biased region" description="Polar residues" evidence="1">
    <location>
        <begin position="1"/>
        <end position="19"/>
    </location>
</feature>
<dbReference type="STRING" id="27334.A0A0A2IT87"/>
<gene>
    <name evidence="2" type="ORF">PEX2_066480</name>
</gene>
<dbReference type="HOGENOM" id="CLU_041579_1_0_1"/>
<name>A0A0A2IT87_PENEN</name>
<evidence type="ECO:0000256" key="1">
    <source>
        <dbReference type="SAM" id="MobiDB-lite"/>
    </source>
</evidence>
<dbReference type="PhylomeDB" id="A0A0A2IT87"/>
<feature type="compositionally biased region" description="Low complexity" evidence="1">
    <location>
        <begin position="100"/>
        <end position="112"/>
    </location>
</feature>
<dbReference type="RefSeq" id="XP_016599632.1">
    <property type="nucleotide sequence ID" value="XM_016743919.1"/>
</dbReference>
<feature type="compositionally biased region" description="Polar residues" evidence="1">
    <location>
        <begin position="85"/>
        <end position="99"/>
    </location>
</feature>
<feature type="region of interest" description="Disordered" evidence="1">
    <location>
        <begin position="1"/>
        <end position="112"/>
    </location>
</feature>
<dbReference type="EMBL" id="JQFZ01000121">
    <property type="protein sequence ID" value="KGO58138.1"/>
    <property type="molecule type" value="Genomic_DNA"/>
</dbReference>
<organism evidence="2 3">
    <name type="scientific">Penicillium expansum</name>
    <name type="common">Blue mold rot fungus</name>
    <dbReference type="NCBI Taxonomy" id="27334"/>
    <lineage>
        <taxon>Eukaryota</taxon>
        <taxon>Fungi</taxon>
        <taxon>Dikarya</taxon>
        <taxon>Ascomycota</taxon>
        <taxon>Pezizomycotina</taxon>
        <taxon>Eurotiomycetes</taxon>
        <taxon>Eurotiomycetidae</taxon>
        <taxon>Eurotiales</taxon>
        <taxon>Aspergillaceae</taxon>
        <taxon>Penicillium</taxon>
    </lineage>
</organism>
<dbReference type="VEuPathDB" id="FungiDB:PEXP_099340"/>
<comment type="caution">
    <text evidence="2">The sequence shown here is derived from an EMBL/GenBank/DDBJ whole genome shotgun (WGS) entry which is preliminary data.</text>
</comment>
<feature type="compositionally biased region" description="Low complexity" evidence="1">
    <location>
        <begin position="72"/>
        <end position="84"/>
    </location>
</feature>
<dbReference type="Proteomes" id="UP000030143">
    <property type="component" value="Unassembled WGS sequence"/>
</dbReference>
<accession>A0A0A2IT87</accession>
<reference evidence="2 3" key="1">
    <citation type="journal article" date="2015" name="Mol. Plant Microbe Interact.">
        <title>Genome, transcriptome, and functional analyses of Penicillium expansum provide new insights into secondary metabolism and pathogenicity.</title>
        <authorList>
            <person name="Ballester A.R."/>
            <person name="Marcet-Houben M."/>
            <person name="Levin E."/>
            <person name="Sela N."/>
            <person name="Selma-Lazaro C."/>
            <person name="Carmona L."/>
            <person name="Wisniewski M."/>
            <person name="Droby S."/>
            <person name="Gonzalez-Candelas L."/>
            <person name="Gabaldon T."/>
        </authorList>
    </citation>
    <scope>NUCLEOTIDE SEQUENCE [LARGE SCALE GENOMIC DNA]</scope>
    <source>
        <strain evidence="2 3">MD-8</strain>
    </source>
</reference>
<sequence length="506" mass="52471">MTNQENMRGNPNPNISQTQSNTPAPAPLPSTSNTPSNQPPAPPSLATRIQTSATGLAKSAFRPSSDLANTLASSTSSKPAGPSSLPNTQTSRDLSTNTTPHGAPSSGSVSAPGAQAFREYDTYTSTAGGFALPALTEDEFQGNVYGYERDTDLLGANTTTNTITTDTNANANTIHPHEDLQTPSSAWKGKARAHDPTQHQFETVWQRQWHDPQNTQTTATSTTDGAAVVSLLSDTNFDPNFEDPTTVPDTELDFAAAPAPLSAAEMKMLDSFRRGLGLDEERAEGNGRLTGASLIPDIDVFLSQGLGAEGGIGIETGERNATVTATGAGSTSISLRDAALRNLPDASNWAGIQGLGAGSGTENAIGSGPIPTSLRDAVLRNLPGGGDWVGAQEPDLEVFLSQGVGAGSGIGVGTGEGNATATVTGATPTSASTSLRDAVLTNLPGAGDWIGVEKRYHDEVWGYLQPVLEEARAEIEEKEVGVEGLGVGEDGPAVRRLKMILMHMKG</sequence>
<dbReference type="OrthoDB" id="5337545at2759"/>